<sequence length="156" mass="17104">MKKLVLSLVLISLFSCSDDDDQSNSSTSGCSSGQVCDAAAASDEVAIDMPAYTVGVYETVYDYASDDSPFAIGTTATFEITEDESLIVSIDGFDCVEVKNPYAKDYFEPDSNNFFYKDECLHDLAFNVSFDTSDNFNEVNVQPLVGEGFYGQFKLQ</sequence>
<evidence type="ECO:0000313" key="2">
    <source>
        <dbReference type="Proteomes" id="UP000356253"/>
    </source>
</evidence>
<gene>
    <name evidence="1" type="ORF">FVB9532_01039</name>
</gene>
<organism evidence="1 2">
    <name type="scientific">Mesonia oceanica</name>
    <dbReference type="NCBI Taxonomy" id="2687242"/>
    <lineage>
        <taxon>Bacteria</taxon>
        <taxon>Pseudomonadati</taxon>
        <taxon>Bacteroidota</taxon>
        <taxon>Flavobacteriia</taxon>
        <taxon>Flavobacteriales</taxon>
        <taxon>Flavobacteriaceae</taxon>
        <taxon>Mesonia</taxon>
    </lineage>
</organism>
<protein>
    <submittedName>
        <fullName evidence="1">Uncharacterized protein</fullName>
    </submittedName>
</protein>
<dbReference type="EMBL" id="CABVMM010000003">
    <property type="protein sequence ID" value="VVU99780.1"/>
    <property type="molecule type" value="Genomic_DNA"/>
</dbReference>
<name>A0AC61Y5R8_9FLAO</name>
<evidence type="ECO:0000313" key="1">
    <source>
        <dbReference type="EMBL" id="VVU99780.1"/>
    </source>
</evidence>
<accession>A0AC61Y5R8</accession>
<dbReference type="Proteomes" id="UP000356253">
    <property type="component" value="Unassembled WGS sequence"/>
</dbReference>
<comment type="caution">
    <text evidence="1">The sequence shown here is derived from an EMBL/GenBank/DDBJ whole genome shotgun (WGS) entry which is preliminary data.</text>
</comment>
<proteinExistence type="predicted"/>
<reference evidence="1" key="1">
    <citation type="submission" date="2019-09" db="EMBL/GenBank/DDBJ databases">
        <authorList>
            <person name="Rodrigo-Torres L."/>
            <person name="Arahal R. D."/>
            <person name="Lucena T."/>
        </authorList>
    </citation>
    <scope>NUCLEOTIDE SEQUENCE</scope>
    <source>
        <strain evidence="1">ISS653</strain>
    </source>
</reference>
<keyword evidence="2" id="KW-1185">Reference proteome</keyword>